<feature type="short sequence motif" description="Histidine triad motif" evidence="2 3">
    <location>
        <begin position="91"/>
        <end position="95"/>
    </location>
</feature>
<dbReference type="Pfam" id="PF01230">
    <property type="entry name" value="HIT"/>
    <property type="match status" value="1"/>
</dbReference>
<keyword evidence="6" id="KW-1185">Reference proteome</keyword>
<reference evidence="5 6" key="1">
    <citation type="submission" date="2019-03" db="EMBL/GenBank/DDBJ databases">
        <title>Genomic Encyclopedia of Archaeal and Bacterial Type Strains, Phase II (KMG-II): from individual species to whole genera.</title>
        <authorList>
            <person name="Goeker M."/>
        </authorList>
    </citation>
    <scope>NUCLEOTIDE SEQUENCE [LARGE SCALE GENOMIC DNA]</scope>
    <source>
        <strain evidence="5 6">DSM 22554</strain>
    </source>
</reference>
<organism evidence="5 6">
    <name type="scientific">Albibacterium bauzanense</name>
    <dbReference type="NCBI Taxonomy" id="653929"/>
    <lineage>
        <taxon>Bacteria</taxon>
        <taxon>Pseudomonadati</taxon>
        <taxon>Bacteroidota</taxon>
        <taxon>Sphingobacteriia</taxon>
        <taxon>Sphingobacteriales</taxon>
        <taxon>Sphingobacteriaceae</taxon>
        <taxon>Albibacterium</taxon>
    </lineage>
</organism>
<dbReference type="PANTHER" id="PTHR46648">
    <property type="entry name" value="HIT FAMILY PROTEIN 1"/>
    <property type="match status" value="1"/>
</dbReference>
<dbReference type="PANTHER" id="PTHR46648:SF1">
    <property type="entry name" value="ADENOSINE 5'-MONOPHOSPHORAMIDASE HNT1"/>
    <property type="match status" value="1"/>
</dbReference>
<dbReference type="GO" id="GO:0009117">
    <property type="term" value="P:nucleotide metabolic process"/>
    <property type="evidence" value="ECO:0007669"/>
    <property type="project" value="TreeGrafter"/>
</dbReference>
<accession>A0A4R1LWM2</accession>
<dbReference type="GO" id="GO:0003824">
    <property type="term" value="F:catalytic activity"/>
    <property type="evidence" value="ECO:0007669"/>
    <property type="project" value="InterPro"/>
</dbReference>
<evidence type="ECO:0000313" key="6">
    <source>
        <dbReference type="Proteomes" id="UP000294616"/>
    </source>
</evidence>
<sequence length="136" mass="15361">METIFSKIISGDIPVNKVAETNEFLAFMDINPLAHGHVLVIPKNPVDYIFDMEDNEYIGLWMFAKIISKGIKDAFPCEKIGVAVVGLEVAHTHIHLIPINHVSDMDFSREKLKLSEDELSEDSLKIRQALNKKLES</sequence>
<feature type="domain" description="HIT" evidence="4">
    <location>
        <begin position="4"/>
        <end position="107"/>
    </location>
</feature>
<dbReference type="AlphaFoldDB" id="A0A4R1LWM2"/>
<dbReference type="EMBL" id="SMGO01000002">
    <property type="protein sequence ID" value="TCK82854.1"/>
    <property type="molecule type" value="Genomic_DNA"/>
</dbReference>
<evidence type="ECO:0000259" key="4">
    <source>
        <dbReference type="PROSITE" id="PS51084"/>
    </source>
</evidence>
<gene>
    <name evidence="5" type="ORF">C8N28_1439</name>
</gene>
<dbReference type="Gene3D" id="3.30.428.10">
    <property type="entry name" value="HIT-like"/>
    <property type="match status" value="1"/>
</dbReference>
<dbReference type="Proteomes" id="UP000294616">
    <property type="component" value="Unassembled WGS sequence"/>
</dbReference>
<dbReference type="SUPFAM" id="SSF54197">
    <property type="entry name" value="HIT-like"/>
    <property type="match status" value="1"/>
</dbReference>
<feature type="active site" description="Tele-AMP-histidine intermediate" evidence="1">
    <location>
        <position position="93"/>
    </location>
</feature>
<dbReference type="PROSITE" id="PS51084">
    <property type="entry name" value="HIT_2"/>
    <property type="match status" value="1"/>
</dbReference>
<evidence type="ECO:0000256" key="3">
    <source>
        <dbReference type="PROSITE-ProRule" id="PRU00464"/>
    </source>
</evidence>
<name>A0A4R1LWM2_9SPHI</name>
<dbReference type="InterPro" id="IPR001310">
    <property type="entry name" value="Histidine_triad_HIT"/>
</dbReference>
<evidence type="ECO:0000256" key="2">
    <source>
        <dbReference type="PIRSR" id="PIRSR601310-3"/>
    </source>
</evidence>
<evidence type="ECO:0000313" key="5">
    <source>
        <dbReference type="EMBL" id="TCK82854.1"/>
    </source>
</evidence>
<comment type="caution">
    <text evidence="5">The sequence shown here is derived from an EMBL/GenBank/DDBJ whole genome shotgun (WGS) entry which is preliminary data.</text>
</comment>
<dbReference type="OrthoDB" id="9784774at2"/>
<dbReference type="PRINTS" id="PR00332">
    <property type="entry name" value="HISTRIAD"/>
</dbReference>
<evidence type="ECO:0000256" key="1">
    <source>
        <dbReference type="PIRSR" id="PIRSR601310-1"/>
    </source>
</evidence>
<proteinExistence type="predicted"/>
<protein>
    <submittedName>
        <fullName evidence="5">Histidine triad (HIT) family protein</fullName>
    </submittedName>
</protein>
<dbReference type="RefSeq" id="WP_132223036.1">
    <property type="nucleotide sequence ID" value="NZ_SMGO01000002.1"/>
</dbReference>
<dbReference type="InterPro" id="IPR011146">
    <property type="entry name" value="HIT-like"/>
</dbReference>
<dbReference type="InterPro" id="IPR036265">
    <property type="entry name" value="HIT-like_sf"/>
</dbReference>